<evidence type="ECO:0000256" key="1">
    <source>
        <dbReference type="SAM" id="MobiDB-lite"/>
    </source>
</evidence>
<organism evidence="3 4">
    <name type="scientific">Pyrrhoderma noxium</name>
    <dbReference type="NCBI Taxonomy" id="2282107"/>
    <lineage>
        <taxon>Eukaryota</taxon>
        <taxon>Fungi</taxon>
        <taxon>Dikarya</taxon>
        <taxon>Basidiomycota</taxon>
        <taxon>Agaricomycotina</taxon>
        <taxon>Agaricomycetes</taxon>
        <taxon>Hymenochaetales</taxon>
        <taxon>Hymenochaetaceae</taxon>
        <taxon>Pyrrhoderma</taxon>
    </lineage>
</organism>
<feature type="region of interest" description="Disordered" evidence="1">
    <location>
        <begin position="21"/>
        <end position="97"/>
    </location>
</feature>
<feature type="transmembrane region" description="Helical" evidence="2">
    <location>
        <begin position="110"/>
        <end position="128"/>
    </location>
</feature>
<proteinExistence type="predicted"/>
<dbReference type="InParanoid" id="A0A286ULG1"/>
<name>A0A286ULG1_9AGAM</name>
<accession>A0A286ULG1</accession>
<keyword evidence="4" id="KW-1185">Reference proteome</keyword>
<dbReference type="Proteomes" id="UP000217199">
    <property type="component" value="Unassembled WGS sequence"/>
</dbReference>
<comment type="caution">
    <text evidence="3">The sequence shown here is derived from an EMBL/GenBank/DDBJ whole genome shotgun (WGS) entry which is preliminary data.</text>
</comment>
<reference evidence="3 4" key="1">
    <citation type="journal article" date="2017" name="Mol. Ecol.">
        <title>Comparative and population genomic landscape of Phellinus noxius: A hypervariable fungus causing root rot in trees.</title>
        <authorList>
            <person name="Chung C.L."/>
            <person name="Lee T.J."/>
            <person name="Akiba M."/>
            <person name="Lee H.H."/>
            <person name="Kuo T.H."/>
            <person name="Liu D."/>
            <person name="Ke H.M."/>
            <person name="Yokoi T."/>
            <person name="Roa M.B."/>
            <person name="Lu M.J."/>
            <person name="Chang Y.Y."/>
            <person name="Ann P.J."/>
            <person name="Tsai J.N."/>
            <person name="Chen C.Y."/>
            <person name="Tzean S.S."/>
            <person name="Ota Y."/>
            <person name="Hattori T."/>
            <person name="Sahashi N."/>
            <person name="Liou R.F."/>
            <person name="Kikuchi T."/>
            <person name="Tsai I.J."/>
        </authorList>
    </citation>
    <scope>NUCLEOTIDE SEQUENCE [LARGE SCALE GENOMIC DNA]</scope>
    <source>
        <strain evidence="3 4">FFPRI411160</strain>
    </source>
</reference>
<keyword evidence="2" id="KW-1133">Transmembrane helix</keyword>
<sequence length="134" mass="15067">MTVYSVHRGCVIAVVEPQNQKWSTSQRPAGLTARERRAESTLPTKSPSTRLERLPSSLRESVVMTENNPVMVVRPSPSSTRRQRPRRSDASTSSWVVTRRPRVPHSLSDLSVLVLLFSTTLLLIPLHMPCSLMH</sequence>
<gene>
    <name evidence="3" type="ORF">PNOK_0309300</name>
</gene>
<evidence type="ECO:0000313" key="3">
    <source>
        <dbReference type="EMBL" id="PAV20466.1"/>
    </source>
</evidence>
<protein>
    <submittedName>
        <fullName evidence="3">Uncharacterized protein</fullName>
    </submittedName>
</protein>
<keyword evidence="2" id="KW-0472">Membrane</keyword>
<evidence type="ECO:0000313" key="4">
    <source>
        <dbReference type="Proteomes" id="UP000217199"/>
    </source>
</evidence>
<dbReference type="AlphaFoldDB" id="A0A286ULG1"/>
<feature type="compositionally biased region" description="Low complexity" evidence="1">
    <location>
        <begin position="69"/>
        <end position="80"/>
    </location>
</feature>
<keyword evidence="2" id="KW-0812">Transmembrane</keyword>
<dbReference type="EMBL" id="NBII01000003">
    <property type="protein sequence ID" value="PAV20466.1"/>
    <property type="molecule type" value="Genomic_DNA"/>
</dbReference>
<evidence type="ECO:0000256" key="2">
    <source>
        <dbReference type="SAM" id="Phobius"/>
    </source>
</evidence>